<feature type="chain" id="PRO_5003146808" description="Gingipain domain-containing protein" evidence="2">
    <location>
        <begin position="26"/>
        <end position="907"/>
    </location>
</feature>
<dbReference type="SUPFAM" id="SSF52129">
    <property type="entry name" value="Caspase-like"/>
    <property type="match status" value="1"/>
</dbReference>
<gene>
    <name evidence="4" type="ORF">OSCT_1012</name>
</gene>
<dbReference type="GO" id="GO:0008234">
    <property type="term" value="F:cysteine-type peptidase activity"/>
    <property type="evidence" value="ECO:0007669"/>
    <property type="project" value="InterPro"/>
</dbReference>
<accession>E1ICG1</accession>
<evidence type="ECO:0000313" key="4">
    <source>
        <dbReference type="EMBL" id="EFO81156.1"/>
    </source>
</evidence>
<dbReference type="STRING" id="765420.OSCT_1012"/>
<dbReference type="EMBL" id="ADVR01000024">
    <property type="protein sequence ID" value="EFO81156.1"/>
    <property type="molecule type" value="Genomic_DNA"/>
</dbReference>
<dbReference type="InterPro" id="IPR029030">
    <property type="entry name" value="Caspase-like_dom_sf"/>
</dbReference>
<evidence type="ECO:0000256" key="1">
    <source>
        <dbReference type="ARBA" id="ARBA00022729"/>
    </source>
</evidence>
<dbReference type="InterPro" id="IPR001769">
    <property type="entry name" value="Gingipain"/>
</dbReference>
<dbReference type="Gene3D" id="3.40.50.10390">
    <property type="entry name" value="Gingipain r, domain 1"/>
    <property type="match status" value="1"/>
</dbReference>
<dbReference type="GO" id="GO:0006508">
    <property type="term" value="P:proteolysis"/>
    <property type="evidence" value="ECO:0007669"/>
    <property type="project" value="InterPro"/>
</dbReference>
<dbReference type="InterPro" id="IPR029031">
    <property type="entry name" value="Gingipain_N_sf"/>
</dbReference>
<dbReference type="Gene3D" id="3.40.50.1460">
    <property type="match status" value="1"/>
</dbReference>
<dbReference type="AlphaFoldDB" id="E1ICG1"/>
<sequence>MMRLRFLPLLILLCLVLASTSRVDAITAPEGGIILTNANGGIVLSWQPDAAQQALMDAGKPLPQQVIALRLLANTEPSPQIQVLETRPWAGTLPDLPVPIIAEDAGALPAPGYSPPSHPTSALSILRSGWLDEQYTVVYAINPIYLEHGTPRLITQIRAFVPAAQVLDATASSLEASPDADWSSPSSLANRASWEMSVTQAGMQSLSAATLSGVGVSIGDPSLLRVWFRGVEVPLDLRTTNGSLTELRFYAPTPGDRYNSLDRYWLTVENSAGPTIASMNATPSGTVSCKATALGRGEWRSSKSYESRLPGPDGDHFFVGQFQVTPAPSNEDTATATFTSALPWATAPTTMTVTVHGASLYLGTHTLKVTLGAQQQTASWSGTGNTAQQFAFTTSASQAVVALVPGSVSDGVHLDSVAWESPVQLRFASKGALFVGHNGQQCYSLSELPSGATFYDITVPSAPVRLSAPSSSFEVNATGGHTYLVTGPGTLHTPAIQARTPVDLATPLNAQAIYIAPKAFVSALTPLVNYRRNAGYSVAVVETQAIYDSWSGGQVNPNAIREFLRYARGTWTTKPVAVILVGDGTSDARNYLGIGQTNWIPPYLATVDLYIGETACENCFVQLNGVSPLDDLMPDLMLGRLPVKSASELTSLIQKIIAYETSEAIGSWRGQAAYITDNPDYAGDFPLIADQSIASLPTEVKASRMYYDPNAPTDQPWRVKDSYTAFQETMRTINNGALTVSFIGHGLPYQWAYTGPSSQPNAPSDIRYLLGVDFASDLRNGVRLPIVLSLTCLSGQFQVPSYRGTTIDEALVLNPYGGGIATWSSTGAGVLHGHDALQRGFMNTLWADPHGEYPLIGSLTMAGYEELFTKAYCCEDELRTYVLLGDPLTPAKIEVGLFEVMLPLVVR</sequence>
<feature type="signal peptide" evidence="2">
    <location>
        <begin position="1"/>
        <end position="25"/>
    </location>
</feature>
<evidence type="ECO:0000259" key="3">
    <source>
        <dbReference type="Pfam" id="PF01364"/>
    </source>
</evidence>
<dbReference type="Pfam" id="PF01364">
    <property type="entry name" value="Peptidase_C25"/>
    <property type="match status" value="1"/>
</dbReference>
<proteinExistence type="predicted"/>
<keyword evidence="1 2" id="KW-0732">Signal</keyword>
<dbReference type="OrthoDB" id="5929719at2"/>
<comment type="caution">
    <text evidence="4">The sequence shown here is derived from an EMBL/GenBank/DDBJ whole genome shotgun (WGS) entry which is preliminary data.</text>
</comment>
<organism evidence="4 5">
    <name type="scientific">Oscillochloris trichoides DG-6</name>
    <dbReference type="NCBI Taxonomy" id="765420"/>
    <lineage>
        <taxon>Bacteria</taxon>
        <taxon>Bacillati</taxon>
        <taxon>Chloroflexota</taxon>
        <taxon>Chloroflexia</taxon>
        <taxon>Chloroflexales</taxon>
        <taxon>Chloroflexineae</taxon>
        <taxon>Oscillochloridaceae</taxon>
        <taxon>Oscillochloris</taxon>
    </lineage>
</organism>
<dbReference type="eggNOG" id="COG1572">
    <property type="taxonomic scope" value="Bacteria"/>
</dbReference>
<dbReference type="HOGENOM" id="CLU_326456_0_0_0"/>
<keyword evidence="5" id="KW-1185">Reference proteome</keyword>
<feature type="domain" description="Gingipain" evidence="3">
    <location>
        <begin position="513"/>
        <end position="889"/>
    </location>
</feature>
<name>E1ICG1_9CHLR</name>
<reference evidence="4 5" key="1">
    <citation type="journal article" date="2011" name="J. Bacteriol.">
        <title>Draft genome sequence of the anoxygenic filamentous phototrophic bacterium Oscillochloris trichoides subsp. DG-6.</title>
        <authorList>
            <person name="Kuznetsov B.B."/>
            <person name="Ivanovsky R.N."/>
            <person name="Keppen O.I."/>
            <person name="Sukhacheva M.V."/>
            <person name="Bumazhkin B.K."/>
            <person name="Patutina E.O."/>
            <person name="Beletsky A.V."/>
            <person name="Mardanov A.V."/>
            <person name="Baslerov R.V."/>
            <person name="Panteleeva A.N."/>
            <person name="Kolganova T.V."/>
            <person name="Ravin N.V."/>
            <person name="Skryabin K.G."/>
        </authorList>
    </citation>
    <scope>NUCLEOTIDE SEQUENCE [LARGE SCALE GENOMIC DNA]</scope>
    <source>
        <strain evidence="4 5">DG-6</strain>
    </source>
</reference>
<evidence type="ECO:0000256" key="2">
    <source>
        <dbReference type="SAM" id="SignalP"/>
    </source>
</evidence>
<evidence type="ECO:0000313" key="5">
    <source>
        <dbReference type="Proteomes" id="UP000054010"/>
    </source>
</evidence>
<dbReference type="Proteomes" id="UP000054010">
    <property type="component" value="Unassembled WGS sequence"/>
</dbReference>
<protein>
    <recommendedName>
        <fullName evidence="3">Gingipain domain-containing protein</fullName>
    </recommendedName>
</protein>